<dbReference type="Gene3D" id="1.10.287.130">
    <property type="match status" value="1"/>
</dbReference>
<evidence type="ECO:0000256" key="11">
    <source>
        <dbReference type="ARBA" id="ARBA00022989"/>
    </source>
</evidence>
<comment type="catalytic activity">
    <reaction evidence="1">
        <text>ATP + protein L-histidine = ADP + protein N-phospho-L-histidine.</text>
        <dbReference type="EC" id="2.7.13.3"/>
    </reaction>
</comment>
<feature type="transmembrane region" description="Helical" evidence="15">
    <location>
        <begin position="153"/>
        <end position="171"/>
    </location>
</feature>
<feature type="transmembrane region" description="Helical" evidence="15">
    <location>
        <begin position="427"/>
        <end position="450"/>
    </location>
</feature>
<evidence type="ECO:0000313" key="17">
    <source>
        <dbReference type="EMBL" id="UZE95873.1"/>
    </source>
</evidence>
<dbReference type="EC" id="2.7.13.3" evidence="4"/>
<keyword evidence="10 17" id="KW-0067">ATP-binding</keyword>
<evidence type="ECO:0000256" key="4">
    <source>
        <dbReference type="ARBA" id="ARBA00012438"/>
    </source>
</evidence>
<dbReference type="Pfam" id="PF00512">
    <property type="entry name" value="HisKA"/>
    <property type="match status" value="1"/>
</dbReference>
<feature type="transmembrane region" description="Helical" evidence="15">
    <location>
        <begin position="370"/>
        <end position="390"/>
    </location>
</feature>
<dbReference type="InterPro" id="IPR001734">
    <property type="entry name" value="Na/solute_symporter"/>
</dbReference>
<dbReference type="PRINTS" id="PR00344">
    <property type="entry name" value="BCTRLSENSOR"/>
</dbReference>
<dbReference type="CDD" id="cd00130">
    <property type="entry name" value="PAS"/>
    <property type="match status" value="1"/>
</dbReference>
<feature type="region of interest" description="Disordered" evidence="14">
    <location>
        <begin position="962"/>
        <end position="986"/>
    </location>
</feature>
<dbReference type="Gene3D" id="3.30.565.10">
    <property type="entry name" value="Histidine kinase-like ATPase, C-terminal domain"/>
    <property type="match status" value="1"/>
</dbReference>
<feature type="transmembrane region" description="Helical" evidence="15">
    <location>
        <begin position="320"/>
        <end position="349"/>
    </location>
</feature>
<dbReference type="RefSeq" id="WP_265047356.1">
    <property type="nucleotide sequence ID" value="NZ_CP100390.1"/>
</dbReference>
<dbReference type="InterPro" id="IPR036097">
    <property type="entry name" value="HisK_dim/P_sf"/>
</dbReference>
<dbReference type="InterPro" id="IPR005467">
    <property type="entry name" value="His_kinase_dom"/>
</dbReference>
<feature type="domain" description="Histidine kinase" evidence="16">
    <location>
        <begin position="760"/>
        <end position="975"/>
    </location>
</feature>
<dbReference type="InterPro" id="IPR000014">
    <property type="entry name" value="PAS"/>
</dbReference>
<dbReference type="SUPFAM" id="SSF47384">
    <property type="entry name" value="Homodimeric domain of signal transducing histidine kinase"/>
    <property type="match status" value="1"/>
</dbReference>
<protein>
    <recommendedName>
        <fullName evidence="4">histidine kinase</fullName>
        <ecNumber evidence="4">2.7.13.3</ecNumber>
    </recommendedName>
</protein>
<evidence type="ECO:0000256" key="8">
    <source>
        <dbReference type="ARBA" id="ARBA00022741"/>
    </source>
</evidence>
<keyword evidence="13 15" id="KW-0472">Membrane</keyword>
<keyword evidence="8" id="KW-0547">Nucleotide-binding</keyword>
<dbReference type="Gene3D" id="1.20.1730.10">
    <property type="entry name" value="Sodium/glucose cotransporter"/>
    <property type="match status" value="1"/>
</dbReference>
<dbReference type="PROSITE" id="PS50283">
    <property type="entry name" value="NA_SOLUT_SYMP_3"/>
    <property type="match status" value="1"/>
</dbReference>
<gene>
    <name evidence="17" type="ORF">NKI27_17775</name>
</gene>
<keyword evidence="7 15" id="KW-0812">Transmembrane</keyword>
<evidence type="ECO:0000256" key="9">
    <source>
        <dbReference type="ARBA" id="ARBA00022777"/>
    </source>
</evidence>
<evidence type="ECO:0000256" key="15">
    <source>
        <dbReference type="SAM" id="Phobius"/>
    </source>
</evidence>
<dbReference type="InterPro" id="IPR035965">
    <property type="entry name" value="PAS-like_dom_sf"/>
</dbReference>
<dbReference type="InterPro" id="IPR004358">
    <property type="entry name" value="Sig_transdc_His_kin-like_C"/>
</dbReference>
<dbReference type="PANTHER" id="PTHR43065">
    <property type="entry name" value="SENSOR HISTIDINE KINASE"/>
    <property type="match status" value="1"/>
</dbReference>
<keyword evidence="5" id="KW-0597">Phosphoprotein</keyword>
<evidence type="ECO:0000256" key="1">
    <source>
        <dbReference type="ARBA" id="ARBA00000085"/>
    </source>
</evidence>
<keyword evidence="12" id="KW-0902">Two-component regulatory system</keyword>
<feature type="transmembrane region" description="Helical" evidence="15">
    <location>
        <begin position="6"/>
        <end position="27"/>
    </location>
</feature>
<evidence type="ECO:0000256" key="2">
    <source>
        <dbReference type="ARBA" id="ARBA00004141"/>
    </source>
</evidence>
<dbReference type="Gene3D" id="3.30.450.20">
    <property type="entry name" value="PAS domain"/>
    <property type="match status" value="1"/>
</dbReference>
<keyword evidence="9" id="KW-0418">Kinase</keyword>
<evidence type="ECO:0000256" key="14">
    <source>
        <dbReference type="SAM" id="MobiDB-lite"/>
    </source>
</evidence>
<dbReference type="SMART" id="SM00091">
    <property type="entry name" value="PAS"/>
    <property type="match status" value="1"/>
</dbReference>
<dbReference type="InterPro" id="IPR003594">
    <property type="entry name" value="HATPase_dom"/>
</dbReference>
<evidence type="ECO:0000256" key="3">
    <source>
        <dbReference type="ARBA" id="ARBA00006434"/>
    </source>
</evidence>
<evidence type="ECO:0000256" key="6">
    <source>
        <dbReference type="ARBA" id="ARBA00022679"/>
    </source>
</evidence>
<keyword evidence="11 15" id="KW-1133">Transmembrane helix</keyword>
<dbReference type="InterPro" id="IPR036890">
    <property type="entry name" value="HATPase_C_sf"/>
</dbReference>
<keyword evidence="6" id="KW-0808">Transferase</keyword>
<dbReference type="CDD" id="cd00075">
    <property type="entry name" value="HATPase"/>
    <property type="match status" value="1"/>
</dbReference>
<feature type="transmembrane region" description="Helical" evidence="15">
    <location>
        <begin position="239"/>
        <end position="257"/>
    </location>
</feature>
<dbReference type="PROSITE" id="PS50109">
    <property type="entry name" value="HIS_KIN"/>
    <property type="match status" value="1"/>
</dbReference>
<dbReference type="CDD" id="cd00082">
    <property type="entry name" value="HisKA"/>
    <property type="match status" value="1"/>
</dbReference>
<dbReference type="EMBL" id="CP100390">
    <property type="protein sequence ID" value="UZE95873.1"/>
    <property type="molecule type" value="Genomic_DNA"/>
</dbReference>
<evidence type="ECO:0000256" key="12">
    <source>
        <dbReference type="ARBA" id="ARBA00023012"/>
    </source>
</evidence>
<dbReference type="Proteomes" id="UP001163739">
    <property type="component" value="Chromosome"/>
</dbReference>
<dbReference type="SUPFAM" id="SSF55874">
    <property type="entry name" value="ATPase domain of HSP90 chaperone/DNA topoisomerase II/histidine kinase"/>
    <property type="match status" value="1"/>
</dbReference>
<keyword evidence="18" id="KW-1185">Reference proteome</keyword>
<organism evidence="17 18">
    <name type="scientific">Alkalimarinus alittae</name>
    <dbReference type="NCBI Taxonomy" id="2961619"/>
    <lineage>
        <taxon>Bacteria</taxon>
        <taxon>Pseudomonadati</taxon>
        <taxon>Pseudomonadota</taxon>
        <taxon>Gammaproteobacteria</taxon>
        <taxon>Alteromonadales</taxon>
        <taxon>Alteromonadaceae</taxon>
        <taxon>Alkalimarinus</taxon>
    </lineage>
</organism>
<evidence type="ECO:0000256" key="5">
    <source>
        <dbReference type="ARBA" id="ARBA00022553"/>
    </source>
</evidence>
<evidence type="ECO:0000256" key="7">
    <source>
        <dbReference type="ARBA" id="ARBA00022692"/>
    </source>
</evidence>
<feature type="transmembrane region" description="Helical" evidence="15">
    <location>
        <begin position="69"/>
        <end position="93"/>
    </location>
</feature>
<dbReference type="InterPro" id="IPR038377">
    <property type="entry name" value="Na/Glc_symporter_sf"/>
</dbReference>
<comment type="subcellular location">
    <subcellularLocation>
        <location evidence="2">Membrane</location>
        <topology evidence="2">Multi-pass membrane protein</topology>
    </subcellularLocation>
</comment>
<dbReference type="GO" id="GO:0005524">
    <property type="term" value="F:ATP binding"/>
    <property type="evidence" value="ECO:0007669"/>
    <property type="project" value="UniProtKB-KW"/>
</dbReference>
<feature type="transmembrane region" description="Helical" evidence="15">
    <location>
        <begin position="277"/>
        <end position="300"/>
    </location>
</feature>
<evidence type="ECO:0000259" key="16">
    <source>
        <dbReference type="PROSITE" id="PS50109"/>
    </source>
</evidence>
<sequence length="986" mass="108052">MSFNLIQLFLIGITYLLLLFGIAWATDKGFVPKRIVRHPVTYVLSLGVYASAWAFYGSVGLAYEFGYGFLAYYLGVCGAFLLAPVLMLPILRITRAYQLSSLADLFAFRYRSQFAGTLVTLFTLMGTLALLSLQIQAVANSIQILAPGAPPNLLGFAFCLVMIAFAFLFGARGNIPGENNDGLVVSIAFESIVKLVALLAIGYYSVSEVFGGFSALNEWLQTQGPRVTAFEQTIDDGPWRALLLIFFASALVMPHMFHMSFTENQNPQNLFKASWGLPLYLLLISLPIPPILWAGINLNASTVPEYYTLGVSLSADTPALSIVAFIGGLSAASGMIIVTTLALAGMVLNHFVLPVYPPRGTDNIYSWLKWVKRGLIALIIFLSYIFYLITSHSVSLSLLGILAFSAMLQLLPGVLAVLYWPIGNRNGVISGMITGIIIWGFTMLSPLLFGYDATDLLGVLTDYSLERDHWHIYTFFALTANVTVFVLVSMLTETSRAEEAAAQACSVDTLSRPQRRELVASSSGEFKECLSKPLGAHVANREVERALSELKLPAIEYRPYALRRLRDQIEVNLSGLMGPSIAQDIVKQNLSYKQTTPSGAGQDIHYVERSLEDYQSRLTGLAAELDSLRRYHRQTLQNLPIAACSLGHDLEILMWNQAMSMLTDVSSDQVIGSNLSAIPHPWAGLLNDFAQVDQAHLHKKRIDLEGQPHWFNLHKSLIAGPQNSEGGLVILLEDQTENQLLEEKLIHSSRLASVGRFAAGVAHEIGNPVTGIACLAQNMKLETDDKEMLTTAQQIIDQTKRISNILQSLMNFSRSGNHSQSSVHEPANINRCIQEAINLLSLSGLTNDIGYHNECDESLTVIGDEQRLVQVFINLLSNARDASPAGSVIKITGKVDGYSVIIDVSDQGGGIPKDQLDHIFEPFYTTKDPNKGTGLGLSLVYSIIEEHYGQIQVISPADRQTGKGTTVRLSLPAHQPTNDDTDKSAL</sequence>
<dbReference type="SUPFAM" id="SSF55785">
    <property type="entry name" value="PYP-like sensor domain (PAS domain)"/>
    <property type="match status" value="1"/>
</dbReference>
<dbReference type="SMART" id="SM00387">
    <property type="entry name" value="HATPase_c"/>
    <property type="match status" value="1"/>
</dbReference>
<evidence type="ECO:0000313" key="18">
    <source>
        <dbReference type="Proteomes" id="UP001163739"/>
    </source>
</evidence>
<evidence type="ECO:0000256" key="13">
    <source>
        <dbReference type="ARBA" id="ARBA00023136"/>
    </source>
</evidence>
<dbReference type="SMART" id="SM00388">
    <property type="entry name" value="HisKA"/>
    <property type="match status" value="1"/>
</dbReference>
<evidence type="ECO:0000256" key="10">
    <source>
        <dbReference type="ARBA" id="ARBA00022840"/>
    </source>
</evidence>
<reference evidence="17" key="1">
    <citation type="submission" date="2022-06" db="EMBL/GenBank/DDBJ databases">
        <title>Alkalimarinus sp. nov., isolated from gut of a Alitta virens.</title>
        <authorList>
            <person name="Yang A.I."/>
            <person name="Shin N.-R."/>
        </authorList>
    </citation>
    <scope>NUCLEOTIDE SEQUENCE</scope>
    <source>
        <strain evidence="17">A2M4</strain>
    </source>
</reference>
<dbReference type="InterPro" id="IPR003661">
    <property type="entry name" value="HisK_dim/P_dom"/>
</dbReference>
<feature type="transmembrane region" description="Helical" evidence="15">
    <location>
        <begin position="396"/>
        <end position="420"/>
    </location>
</feature>
<dbReference type="PANTHER" id="PTHR43065:SF10">
    <property type="entry name" value="PEROXIDE STRESS-ACTIVATED HISTIDINE KINASE MAK3"/>
    <property type="match status" value="1"/>
</dbReference>
<dbReference type="Pfam" id="PF02518">
    <property type="entry name" value="HATPase_c"/>
    <property type="match status" value="1"/>
</dbReference>
<proteinExistence type="inferred from homology"/>
<accession>A0ABY6N184</accession>
<feature type="transmembrane region" description="Helical" evidence="15">
    <location>
        <begin position="183"/>
        <end position="206"/>
    </location>
</feature>
<name>A0ABY6N184_9ALTE</name>
<dbReference type="CDD" id="cd10322">
    <property type="entry name" value="SLC5sbd"/>
    <property type="match status" value="1"/>
</dbReference>
<feature type="transmembrane region" description="Helical" evidence="15">
    <location>
        <begin position="114"/>
        <end position="133"/>
    </location>
</feature>
<feature type="transmembrane region" description="Helical" evidence="15">
    <location>
        <begin position="470"/>
        <end position="491"/>
    </location>
</feature>
<comment type="similarity">
    <text evidence="3">Belongs to the sodium:solute symporter (SSF) (TC 2.A.21) family.</text>
</comment>
<feature type="transmembrane region" description="Helical" evidence="15">
    <location>
        <begin position="39"/>
        <end position="63"/>
    </location>
</feature>